<evidence type="ECO:0000256" key="11">
    <source>
        <dbReference type="RuleBase" id="RU003357"/>
    </source>
</evidence>
<evidence type="ECO:0000256" key="9">
    <source>
        <dbReference type="ARBA" id="ARBA00023237"/>
    </source>
</evidence>
<dbReference type="SUPFAM" id="SSF56935">
    <property type="entry name" value="Porins"/>
    <property type="match status" value="1"/>
</dbReference>
<evidence type="ECO:0000256" key="12">
    <source>
        <dbReference type="SAM" id="SignalP"/>
    </source>
</evidence>
<gene>
    <name evidence="15" type="ORF">CQA63_00440</name>
</gene>
<keyword evidence="6 11" id="KW-0798">TonB box</keyword>
<keyword evidence="9 10" id="KW-0998">Cell outer membrane</keyword>
<keyword evidence="3 10" id="KW-1134">Transmembrane beta strand</keyword>
<keyword evidence="4 10" id="KW-0812">Transmembrane</keyword>
<dbReference type="PROSITE" id="PS52016">
    <property type="entry name" value="TONB_DEPENDENT_REC_3"/>
    <property type="match status" value="1"/>
</dbReference>
<dbReference type="RefSeq" id="WP_104699250.1">
    <property type="nucleotide sequence ID" value="NZ_FZPP01000003.1"/>
</dbReference>
<dbReference type="InterPro" id="IPR036942">
    <property type="entry name" value="Beta-barrel_TonB_sf"/>
</dbReference>
<feature type="domain" description="TonB-dependent receptor plug" evidence="14">
    <location>
        <begin position="52"/>
        <end position="152"/>
    </location>
</feature>
<accession>A0A3D8I8Z0</accession>
<dbReference type="InterPro" id="IPR000531">
    <property type="entry name" value="Beta-barrel_TonB"/>
</dbReference>
<dbReference type="EMBL" id="NXLR01000001">
    <property type="protein sequence ID" value="RDU61011.1"/>
    <property type="molecule type" value="Genomic_DNA"/>
</dbReference>
<evidence type="ECO:0000256" key="3">
    <source>
        <dbReference type="ARBA" id="ARBA00022452"/>
    </source>
</evidence>
<keyword evidence="7 10" id="KW-0472">Membrane</keyword>
<dbReference type="InterPro" id="IPR037066">
    <property type="entry name" value="Plug_dom_sf"/>
</dbReference>
<evidence type="ECO:0000256" key="1">
    <source>
        <dbReference type="ARBA" id="ARBA00004571"/>
    </source>
</evidence>
<proteinExistence type="inferred from homology"/>
<comment type="caution">
    <text evidence="15">The sequence shown here is derived from an EMBL/GenBank/DDBJ whole genome shotgun (WGS) entry which is preliminary data.</text>
</comment>
<dbReference type="Gene3D" id="2.40.170.20">
    <property type="entry name" value="TonB-dependent receptor, beta-barrel domain"/>
    <property type="match status" value="1"/>
</dbReference>
<dbReference type="InterPro" id="IPR039426">
    <property type="entry name" value="TonB-dep_rcpt-like"/>
</dbReference>
<dbReference type="InterPro" id="IPR012910">
    <property type="entry name" value="Plug_dom"/>
</dbReference>
<dbReference type="Pfam" id="PF07715">
    <property type="entry name" value="Plug"/>
    <property type="match status" value="1"/>
</dbReference>
<evidence type="ECO:0000256" key="10">
    <source>
        <dbReference type="PROSITE-ProRule" id="PRU01360"/>
    </source>
</evidence>
<evidence type="ECO:0000256" key="8">
    <source>
        <dbReference type="ARBA" id="ARBA00023170"/>
    </source>
</evidence>
<evidence type="ECO:0000313" key="15">
    <source>
        <dbReference type="EMBL" id="RDU61011.1"/>
    </source>
</evidence>
<evidence type="ECO:0000259" key="14">
    <source>
        <dbReference type="Pfam" id="PF07715"/>
    </source>
</evidence>
<dbReference type="GO" id="GO:0044718">
    <property type="term" value="P:siderophore transmembrane transport"/>
    <property type="evidence" value="ECO:0007669"/>
    <property type="project" value="TreeGrafter"/>
</dbReference>
<dbReference type="PANTHER" id="PTHR30069">
    <property type="entry name" value="TONB-DEPENDENT OUTER MEMBRANE RECEPTOR"/>
    <property type="match status" value="1"/>
</dbReference>
<evidence type="ECO:0000313" key="16">
    <source>
        <dbReference type="Proteomes" id="UP000256599"/>
    </source>
</evidence>
<protein>
    <submittedName>
        <fullName evidence="15">TonB-dependent receptor</fullName>
    </submittedName>
</protein>
<keyword evidence="5 12" id="KW-0732">Signal</keyword>
<dbReference type="OrthoDB" id="9763670at2"/>
<comment type="subcellular location">
    <subcellularLocation>
        <location evidence="1 10">Cell outer membrane</location>
        <topology evidence="1 10">Multi-pass membrane protein</topology>
    </subcellularLocation>
</comment>
<keyword evidence="8 15" id="KW-0675">Receptor</keyword>
<feature type="signal peptide" evidence="12">
    <location>
        <begin position="1"/>
        <end position="19"/>
    </location>
</feature>
<dbReference type="GO" id="GO:0015344">
    <property type="term" value="F:siderophore uptake transmembrane transporter activity"/>
    <property type="evidence" value="ECO:0007669"/>
    <property type="project" value="TreeGrafter"/>
</dbReference>
<evidence type="ECO:0000256" key="6">
    <source>
        <dbReference type="ARBA" id="ARBA00023077"/>
    </source>
</evidence>
<name>A0A3D8I8Z0_9HELI</name>
<dbReference type="Gene3D" id="2.170.130.10">
    <property type="entry name" value="TonB-dependent receptor, plug domain"/>
    <property type="match status" value="1"/>
</dbReference>
<feature type="chain" id="PRO_5017778296" evidence="12">
    <location>
        <begin position="20"/>
        <end position="717"/>
    </location>
</feature>
<keyword evidence="2 10" id="KW-0813">Transport</keyword>
<evidence type="ECO:0000256" key="5">
    <source>
        <dbReference type="ARBA" id="ARBA00022729"/>
    </source>
</evidence>
<evidence type="ECO:0000256" key="2">
    <source>
        <dbReference type="ARBA" id="ARBA00022448"/>
    </source>
</evidence>
<evidence type="ECO:0000256" key="4">
    <source>
        <dbReference type="ARBA" id="ARBA00022692"/>
    </source>
</evidence>
<organism evidence="15 16">
    <name type="scientific">Helicobacter marmotae</name>
    <dbReference type="NCBI Taxonomy" id="152490"/>
    <lineage>
        <taxon>Bacteria</taxon>
        <taxon>Pseudomonadati</taxon>
        <taxon>Campylobacterota</taxon>
        <taxon>Epsilonproteobacteria</taxon>
        <taxon>Campylobacterales</taxon>
        <taxon>Helicobacteraceae</taxon>
        <taxon>Helicobacter</taxon>
    </lineage>
</organism>
<sequence>MKYHLSYIALLAIHLPLLAESEPTQDMQEVKLQKSVIKAQAAMSELPLELQSTQISIINEEALLKSSTGNIQSVLESVPGIVYSRSGGINGQITFRGQNSNAQRSIVMIDGVRYSGRSTLEFNTFDPYAFESVEVLRGAASSLWGSDAQNGVINFRSRTSHYNLQGESFKATARIRALEYGSVNNLFGGRLEVLGGGGGWDMLIGLSAKTASDYTTPLKENGSKKAKNSSFNYYGLDFNIGYSHNNVRYYTQGRATRVESHRAGGLGAAPGSSYGIYMSEDPIAEYYLRAGAKVLDLGFADSMEAYLYYRHWDTDIWNNRSAFNNANIHQEVFDNNYFGGRLIYYSLLGSHNLVYGAEFESAISPTKVRQINLTNNATNTTNRPSTSTDFALFIKDDFQALPSWLLSASLRGDYVLTTISKSKSTTEISNIANDQAIAIESAKLLDEHSIIHNGAITGALGSVLFLNDYISNVINISHNFKAPAASSRMQTTPSGSSTLTIANPLIKPEYSQSVEFGFRFQSENHFMSLIGFYTHYTDMLALSSYQNATITTTNGLYRYENIGKAQIAGAELEGRHSFLDDRLTLVYAGAYNYGQNLTDKKPLAYLAPLYGQITLQYNARKFYFNLKQRAYGAKTRIDESEERKTTAYTMTDILLGLKLGGFRADLANMELLAGINNCFDVVGRNPVVVENISRDRALTNPLVEPGRNVFIKYVWNY</sequence>
<evidence type="ECO:0000256" key="7">
    <source>
        <dbReference type="ARBA" id="ARBA00023136"/>
    </source>
</evidence>
<reference evidence="15 16" key="1">
    <citation type="submission" date="2018-04" db="EMBL/GenBank/DDBJ databases">
        <title>Novel Campyloabacter and Helicobacter Species and Strains.</title>
        <authorList>
            <person name="Mannion A.J."/>
            <person name="Shen Z."/>
            <person name="Fox J.G."/>
        </authorList>
    </citation>
    <scope>NUCLEOTIDE SEQUENCE [LARGE SCALE GENOMIC DNA]</scope>
    <source>
        <strain evidence="15 16">MIT 98-6070</strain>
    </source>
</reference>
<dbReference type="AlphaFoldDB" id="A0A3D8I8Z0"/>
<comment type="similarity">
    <text evidence="10 11">Belongs to the TonB-dependent receptor family.</text>
</comment>
<dbReference type="Pfam" id="PF00593">
    <property type="entry name" value="TonB_dep_Rec_b-barrel"/>
    <property type="match status" value="1"/>
</dbReference>
<dbReference type="GO" id="GO:0009279">
    <property type="term" value="C:cell outer membrane"/>
    <property type="evidence" value="ECO:0007669"/>
    <property type="project" value="UniProtKB-SubCell"/>
</dbReference>
<evidence type="ECO:0000259" key="13">
    <source>
        <dbReference type="Pfam" id="PF00593"/>
    </source>
</evidence>
<keyword evidence="16" id="KW-1185">Reference proteome</keyword>
<dbReference type="Proteomes" id="UP000256599">
    <property type="component" value="Unassembled WGS sequence"/>
</dbReference>
<feature type="domain" description="TonB-dependent receptor-like beta-barrel" evidence="13">
    <location>
        <begin position="238"/>
        <end position="677"/>
    </location>
</feature>
<dbReference type="PANTHER" id="PTHR30069:SF29">
    <property type="entry name" value="HEMOGLOBIN AND HEMOGLOBIN-HAPTOGLOBIN-BINDING PROTEIN 1-RELATED"/>
    <property type="match status" value="1"/>
</dbReference>